<dbReference type="EMBL" id="BMLS01000003">
    <property type="protein sequence ID" value="GGO69682.1"/>
    <property type="molecule type" value="Genomic_DNA"/>
</dbReference>
<comment type="caution">
    <text evidence="2">The sequence shown here is derived from an EMBL/GenBank/DDBJ whole genome shotgun (WGS) entry which is preliminary data.</text>
</comment>
<keyword evidence="1" id="KW-0732">Signal</keyword>
<organism evidence="2 3">
    <name type="scientific">Bowmanella pacifica</name>
    <dbReference type="NCBI Taxonomy" id="502051"/>
    <lineage>
        <taxon>Bacteria</taxon>
        <taxon>Pseudomonadati</taxon>
        <taxon>Pseudomonadota</taxon>
        <taxon>Gammaproteobacteria</taxon>
        <taxon>Alteromonadales</taxon>
        <taxon>Alteromonadaceae</taxon>
        <taxon>Bowmanella</taxon>
    </lineage>
</organism>
<evidence type="ECO:0008006" key="4">
    <source>
        <dbReference type="Google" id="ProtNLM"/>
    </source>
</evidence>
<reference evidence="2" key="2">
    <citation type="submission" date="2020-09" db="EMBL/GenBank/DDBJ databases">
        <authorList>
            <person name="Sun Q."/>
            <person name="Zhou Y."/>
        </authorList>
    </citation>
    <scope>NUCLEOTIDE SEQUENCE</scope>
    <source>
        <strain evidence="2">CGMCC 1.7086</strain>
    </source>
</reference>
<dbReference type="Pfam" id="PF11205">
    <property type="entry name" value="DUF2987"/>
    <property type="match status" value="1"/>
</dbReference>
<dbReference type="InterPro" id="IPR021370">
    <property type="entry name" value="DUF2987"/>
</dbReference>
<dbReference type="RefSeq" id="WP_188694544.1">
    <property type="nucleotide sequence ID" value="NZ_BMLS01000003.1"/>
</dbReference>
<proteinExistence type="predicted"/>
<feature type="signal peptide" evidence="1">
    <location>
        <begin position="1"/>
        <end position="19"/>
    </location>
</feature>
<evidence type="ECO:0000256" key="1">
    <source>
        <dbReference type="SAM" id="SignalP"/>
    </source>
</evidence>
<evidence type="ECO:0000313" key="2">
    <source>
        <dbReference type="EMBL" id="GGO69682.1"/>
    </source>
</evidence>
<protein>
    <recommendedName>
        <fullName evidence="4">DUF2987 domain-containing protein</fullName>
    </recommendedName>
</protein>
<keyword evidence="3" id="KW-1185">Reference proteome</keyword>
<name>A0A917YZ30_9ALTE</name>
<dbReference type="Proteomes" id="UP000606935">
    <property type="component" value="Unassembled WGS sequence"/>
</dbReference>
<feature type="chain" id="PRO_5038138763" description="DUF2987 domain-containing protein" evidence="1">
    <location>
        <begin position="20"/>
        <end position="217"/>
    </location>
</feature>
<gene>
    <name evidence="2" type="ORF">GCM10010982_21420</name>
</gene>
<dbReference type="AlphaFoldDB" id="A0A917YZ30"/>
<accession>A0A917YZ30</accession>
<reference evidence="2" key="1">
    <citation type="journal article" date="2014" name="Int. J. Syst. Evol. Microbiol.">
        <title>Complete genome sequence of Corynebacterium casei LMG S-19264T (=DSM 44701T), isolated from a smear-ripened cheese.</title>
        <authorList>
            <consortium name="US DOE Joint Genome Institute (JGI-PGF)"/>
            <person name="Walter F."/>
            <person name="Albersmeier A."/>
            <person name="Kalinowski J."/>
            <person name="Ruckert C."/>
        </authorList>
    </citation>
    <scope>NUCLEOTIDE SEQUENCE</scope>
    <source>
        <strain evidence="2">CGMCC 1.7086</strain>
    </source>
</reference>
<sequence>MRAMIVGLLAITSALPAIAEPLELEYSTLYSHTKKLDKDELSALQFAFGFMHHQSKKMCHIESAYLHTQKMDIPIEVTQEQRFTVPSEKALRLAKAVARFELTEPVNLCDMSVQLETKPEYLKSSYDLAELKMLHEQYAEFFDSMGSFLSFMMPSVQGLVLHFPEQTQSTVRVDDRLEPTLRIENGELRLDKEWLDSASAQRLAFGAKPYRITAITK</sequence>
<evidence type="ECO:0000313" key="3">
    <source>
        <dbReference type="Proteomes" id="UP000606935"/>
    </source>
</evidence>